<dbReference type="EMBL" id="CP000155">
    <property type="protein sequence ID" value="ABC33216.1"/>
    <property type="molecule type" value="Genomic_DNA"/>
</dbReference>
<keyword evidence="2" id="KW-1185">Reference proteome</keyword>
<dbReference type="AlphaFoldDB" id="Q2S808"/>
<dbReference type="InterPro" id="IPR009267">
    <property type="entry name" value="NTP_transf_6"/>
</dbReference>
<evidence type="ECO:0000313" key="2">
    <source>
        <dbReference type="Proteomes" id="UP000000238"/>
    </source>
</evidence>
<dbReference type="Proteomes" id="UP000000238">
    <property type="component" value="Chromosome"/>
</dbReference>
<dbReference type="HOGENOM" id="CLU_092842_1_0_6"/>
<sequence>MEQDTIVLLKKDLLRMRCLAAARSLGLKDWYLAAGFLRNAIWDHLHKLAQATPLNDVDLVYFDSEDTSEERDKEIEAKLRKMVPGVKWEVKNQARMHLHNQHDPYRDTADAISHWVEVPTCVGVRLEHLDKFKFTAKFGLLENWSMQVRPNPDVRYAEDIFVSRVYGKRWHRIWPMLQISALQ</sequence>
<dbReference type="Pfam" id="PF06042">
    <property type="entry name" value="NTP_transf_6"/>
    <property type="match status" value="1"/>
</dbReference>
<dbReference type="STRING" id="349521.HCH_06579"/>
<gene>
    <name evidence="1" type="ordered locus">HCH_06579</name>
</gene>
<reference evidence="1 2" key="1">
    <citation type="journal article" date="2005" name="Nucleic Acids Res.">
        <title>Genomic blueprint of Hahella chejuensis, a marine microbe producing an algicidal agent.</title>
        <authorList>
            <person name="Jeong H."/>
            <person name="Yim J.H."/>
            <person name="Lee C."/>
            <person name="Choi S.-H."/>
            <person name="Park Y.K."/>
            <person name="Yoon S.H."/>
            <person name="Hur C.-G."/>
            <person name="Kang H.-Y."/>
            <person name="Kim D."/>
            <person name="Lee H.H."/>
            <person name="Park K.H."/>
            <person name="Park S.-H."/>
            <person name="Park H.-S."/>
            <person name="Lee H.K."/>
            <person name="Oh T.K."/>
            <person name="Kim J.F."/>
        </authorList>
    </citation>
    <scope>NUCLEOTIDE SEQUENCE [LARGE SCALE GENOMIC DNA]</scope>
    <source>
        <strain evidence="1 2">KCTC 2396</strain>
    </source>
</reference>
<dbReference type="RefSeq" id="WP_011400268.1">
    <property type="nucleotide sequence ID" value="NC_007645.1"/>
</dbReference>
<dbReference type="PANTHER" id="PTHR39166:SF1">
    <property type="entry name" value="BLL1166 PROTEIN"/>
    <property type="match status" value="1"/>
</dbReference>
<evidence type="ECO:0000313" key="1">
    <source>
        <dbReference type="EMBL" id="ABC33216.1"/>
    </source>
</evidence>
<organism evidence="1 2">
    <name type="scientific">Hahella chejuensis (strain KCTC 2396)</name>
    <dbReference type="NCBI Taxonomy" id="349521"/>
    <lineage>
        <taxon>Bacteria</taxon>
        <taxon>Pseudomonadati</taxon>
        <taxon>Pseudomonadota</taxon>
        <taxon>Gammaproteobacteria</taxon>
        <taxon>Oceanospirillales</taxon>
        <taxon>Hahellaceae</taxon>
        <taxon>Hahella</taxon>
    </lineage>
</organism>
<dbReference type="eggNOG" id="COG3575">
    <property type="taxonomic scope" value="Bacteria"/>
</dbReference>
<dbReference type="PANTHER" id="PTHR39166">
    <property type="entry name" value="BLL1166 PROTEIN"/>
    <property type="match status" value="1"/>
</dbReference>
<accession>Q2S808</accession>
<dbReference type="KEGG" id="hch:HCH_06579"/>
<protein>
    <submittedName>
        <fullName evidence="1">Uncharacterized protein conserved in bacteria</fullName>
    </submittedName>
</protein>
<name>Q2S808_HAHCH</name>
<proteinExistence type="predicted"/>